<evidence type="ECO:0000256" key="1">
    <source>
        <dbReference type="ARBA" id="ARBA00022908"/>
    </source>
</evidence>
<dbReference type="GO" id="GO:0003677">
    <property type="term" value="F:DNA binding"/>
    <property type="evidence" value="ECO:0007669"/>
    <property type="project" value="UniProtKB-UniRule"/>
</dbReference>
<keyword evidence="3" id="KW-0233">DNA recombination</keyword>
<evidence type="ECO:0000259" key="6">
    <source>
        <dbReference type="PROSITE" id="PS51900"/>
    </source>
</evidence>
<dbReference type="PATRIC" id="fig|1280948.3.peg.1857"/>
<proteinExistence type="predicted"/>
<dbReference type="SUPFAM" id="SSF56349">
    <property type="entry name" value="DNA breaking-rejoining enzymes"/>
    <property type="match status" value="1"/>
</dbReference>
<dbReference type="InterPro" id="IPR044068">
    <property type="entry name" value="CB"/>
</dbReference>
<dbReference type="Gene3D" id="1.10.150.130">
    <property type="match status" value="1"/>
</dbReference>
<sequence>MLHILLHNLLHKRDSDMPVFKRGTTYQLRRRVPRRYHGVETRRTVWISLHTDSESLAQSKAIHAWEQLIEAWEARLAGRSSDADERYAAVQELASLRGYRYLQADRVSQLPLEELVERIEAIQGGGDVPDAVEAASLLGGVEKPEPTLEAALDLYWSLAREKVIGKSEDQIRRWRNPRIKAVRNFVSVIGNKPIAAITRDDMLDFRQHWLERIEAGEVTPNTANKDLIHLGDILKTVNRMKRLGITLPLGELSFREGEKRTRPPFSKKWIREKLLAPHALDGLNEEARALLLGMINTGYRPSEGAALTSDTIRLDHDVPHVSIEPAGRQLKTHYSRRIIPLAGVSLEAFRAFPNGFPRYRNSSATLSGAVNKFLRENALLETPEHSFYSIRHAFEDRMIAAGVDDRIRRDLFGHRLDRERYGKGASLEHLGRVVKDLAL</sequence>
<evidence type="ECO:0000256" key="3">
    <source>
        <dbReference type="ARBA" id="ARBA00023172"/>
    </source>
</evidence>
<dbReference type="InterPro" id="IPR013762">
    <property type="entry name" value="Integrase-like_cat_sf"/>
</dbReference>
<dbReference type="GO" id="GO:0006310">
    <property type="term" value="P:DNA recombination"/>
    <property type="evidence" value="ECO:0007669"/>
    <property type="project" value="UniProtKB-KW"/>
</dbReference>
<evidence type="ECO:0000256" key="2">
    <source>
        <dbReference type="ARBA" id="ARBA00023125"/>
    </source>
</evidence>
<name>A0A059E0G2_9PROT</name>
<dbReference type="eggNOG" id="COG4974">
    <property type="taxonomic scope" value="Bacteria"/>
</dbReference>
<feature type="domain" description="Tyr recombinase" evidence="5">
    <location>
        <begin position="260"/>
        <end position="435"/>
    </location>
</feature>
<comment type="caution">
    <text evidence="7">The sequence shown here is derived from an EMBL/GenBank/DDBJ whole genome shotgun (WGS) entry which is preliminary data.</text>
</comment>
<feature type="domain" description="Core-binding (CB)" evidence="6">
    <location>
        <begin position="146"/>
        <end position="238"/>
    </location>
</feature>
<dbReference type="InterPro" id="IPR011010">
    <property type="entry name" value="DNA_brk_join_enz"/>
</dbReference>
<evidence type="ECO:0000256" key="4">
    <source>
        <dbReference type="PROSITE-ProRule" id="PRU01248"/>
    </source>
</evidence>
<dbReference type="Proteomes" id="UP000024547">
    <property type="component" value="Unassembled WGS sequence"/>
</dbReference>
<dbReference type="Pfam" id="PF20172">
    <property type="entry name" value="DUF6538"/>
    <property type="match status" value="1"/>
</dbReference>
<dbReference type="PROSITE" id="PS51898">
    <property type="entry name" value="TYR_RECOMBINASE"/>
    <property type="match status" value="1"/>
</dbReference>
<accession>A0A059E0G2</accession>
<dbReference type="InterPro" id="IPR002104">
    <property type="entry name" value="Integrase_catalytic"/>
</dbReference>
<keyword evidence="2 4" id="KW-0238">DNA-binding</keyword>
<gene>
    <name evidence="7" type="ORF">HY36_16625</name>
</gene>
<dbReference type="Pfam" id="PF00589">
    <property type="entry name" value="Phage_integrase"/>
    <property type="match status" value="1"/>
</dbReference>
<reference evidence="7 8" key="1">
    <citation type="journal article" date="2014" name="Antonie Van Leeuwenhoek">
        <title>Hyphomonas beringensis sp. nov. and Hyphomonas chukchiensis sp. nov., isolated from surface seawater of the Bering Sea and Chukchi Sea.</title>
        <authorList>
            <person name="Li C."/>
            <person name="Lai Q."/>
            <person name="Li G."/>
            <person name="Dong C."/>
            <person name="Wang J."/>
            <person name="Liao Y."/>
            <person name="Shao Z."/>
        </authorList>
    </citation>
    <scope>NUCLEOTIDE SEQUENCE [LARGE SCALE GENOMIC DNA]</scope>
    <source>
        <strain evidence="7 8">22II1-22F38</strain>
    </source>
</reference>
<keyword evidence="8" id="KW-1185">Reference proteome</keyword>
<dbReference type="GO" id="GO:0015074">
    <property type="term" value="P:DNA integration"/>
    <property type="evidence" value="ECO:0007669"/>
    <property type="project" value="UniProtKB-KW"/>
</dbReference>
<dbReference type="InterPro" id="IPR046668">
    <property type="entry name" value="DUF6538"/>
</dbReference>
<protein>
    <recommendedName>
        <fullName evidence="9">Integrase</fullName>
    </recommendedName>
</protein>
<dbReference type="InterPro" id="IPR010998">
    <property type="entry name" value="Integrase_recombinase_N"/>
</dbReference>
<dbReference type="EMBL" id="AWFH01000014">
    <property type="protein sequence ID" value="KCZ61399.1"/>
    <property type="molecule type" value="Genomic_DNA"/>
</dbReference>
<dbReference type="STRING" id="1280948.HY36_16625"/>
<keyword evidence="1" id="KW-0229">DNA integration</keyword>
<evidence type="ECO:0000259" key="5">
    <source>
        <dbReference type="PROSITE" id="PS51898"/>
    </source>
</evidence>
<evidence type="ECO:0008006" key="9">
    <source>
        <dbReference type="Google" id="ProtNLM"/>
    </source>
</evidence>
<evidence type="ECO:0000313" key="8">
    <source>
        <dbReference type="Proteomes" id="UP000024547"/>
    </source>
</evidence>
<dbReference type="Gene3D" id="1.10.443.10">
    <property type="entry name" value="Intergrase catalytic core"/>
    <property type="match status" value="1"/>
</dbReference>
<dbReference type="PROSITE" id="PS51900">
    <property type="entry name" value="CB"/>
    <property type="match status" value="1"/>
</dbReference>
<dbReference type="AlphaFoldDB" id="A0A059E0G2"/>
<organism evidence="7 8">
    <name type="scientific">Hyphomonas atlantica</name>
    <dbReference type="NCBI Taxonomy" id="1280948"/>
    <lineage>
        <taxon>Bacteria</taxon>
        <taxon>Pseudomonadati</taxon>
        <taxon>Pseudomonadota</taxon>
        <taxon>Alphaproteobacteria</taxon>
        <taxon>Hyphomonadales</taxon>
        <taxon>Hyphomonadaceae</taxon>
        <taxon>Hyphomonas</taxon>
    </lineage>
</organism>
<evidence type="ECO:0000313" key="7">
    <source>
        <dbReference type="EMBL" id="KCZ61399.1"/>
    </source>
</evidence>